<proteinExistence type="predicted"/>
<dbReference type="AlphaFoldDB" id="A0A133VD91"/>
<gene>
    <name evidence="1" type="ORF">AKJ49_02135</name>
</gene>
<protein>
    <recommendedName>
        <fullName evidence="3">DUF1922 domain-containing protein</fullName>
    </recommendedName>
</protein>
<dbReference type="EMBL" id="LHYC01000067">
    <property type="protein sequence ID" value="KXB04410.1"/>
    <property type="molecule type" value="Genomic_DNA"/>
</dbReference>
<reference evidence="1 2" key="1">
    <citation type="journal article" date="2016" name="Sci. Rep.">
        <title>Metabolic traits of an uncultured archaeal lineage -MSBL1- from brine pools of the Red Sea.</title>
        <authorList>
            <person name="Mwirichia R."/>
            <person name="Alam I."/>
            <person name="Rashid M."/>
            <person name="Vinu M."/>
            <person name="Ba-Alawi W."/>
            <person name="Anthony Kamau A."/>
            <person name="Kamanda Ngugi D."/>
            <person name="Goker M."/>
            <person name="Klenk H.P."/>
            <person name="Bajic V."/>
            <person name="Stingl U."/>
        </authorList>
    </citation>
    <scope>NUCLEOTIDE SEQUENCE [LARGE SCALE GENOMIC DNA]</scope>
    <source>
        <strain evidence="1">SCGC-AAA382A03</strain>
    </source>
</reference>
<sequence>MKEGLKLPRKWGLIRCGGQSRNKNPECSQLLIFKSGQKSKKCPNCGIQRSLKNKRMDVLAWSDSQGRIRKAMKELKKSGRYRKLGDLDR</sequence>
<dbReference type="Proteomes" id="UP000070549">
    <property type="component" value="Unassembled WGS sequence"/>
</dbReference>
<organism evidence="1 2">
    <name type="scientific">candidate division MSBL1 archaeon SCGC-AAA382A03</name>
    <dbReference type="NCBI Taxonomy" id="1698278"/>
    <lineage>
        <taxon>Archaea</taxon>
        <taxon>Methanobacteriati</taxon>
        <taxon>Methanobacteriota</taxon>
        <taxon>candidate division MSBL1</taxon>
    </lineage>
</organism>
<accession>A0A133VD91</accession>
<comment type="caution">
    <text evidence="1">The sequence shown here is derived from an EMBL/GenBank/DDBJ whole genome shotgun (WGS) entry which is preliminary data.</text>
</comment>
<dbReference type="Gene3D" id="3.90.820.10">
    <property type="entry name" value="Structural Genomics, Unknown Function 30-nov-00 1gh9 Mol_id"/>
    <property type="match status" value="1"/>
</dbReference>
<evidence type="ECO:0000313" key="2">
    <source>
        <dbReference type="Proteomes" id="UP000070549"/>
    </source>
</evidence>
<name>A0A133VD91_9EURY</name>
<evidence type="ECO:0000313" key="1">
    <source>
        <dbReference type="EMBL" id="KXB04410.1"/>
    </source>
</evidence>
<evidence type="ECO:0008006" key="3">
    <source>
        <dbReference type="Google" id="ProtNLM"/>
    </source>
</evidence>
<keyword evidence="2" id="KW-1185">Reference proteome</keyword>